<feature type="transmembrane region" description="Helical" evidence="5">
    <location>
        <begin position="40"/>
        <end position="61"/>
    </location>
</feature>
<feature type="transmembrane region" description="Helical" evidence="5">
    <location>
        <begin position="277"/>
        <end position="295"/>
    </location>
</feature>
<keyword evidence="3 5" id="KW-1133">Transmembrane helix</keyword>
<accession>A0ABS7BS39</accession>
<feature type="transmembrane region" description="Helical" evidence="5">
    <location>
        <begin position="228"/>
        <end position="245"/>
    </location>
</feature>
<name>A0ABS7BS39_9SPHN</name>
<dbReference type="Pfam" id="PF01925">
    <property type="entry name" value="TauE"/>
    <property type="match status" value="1"/>
</dbReference>
<feature type="transmembrane region" description="Helical" evidence="5">
    <location>
        <begin position="140"/>
        <end position="162"/>
    </location>
</feature>
<evidence type="ECO:0000256" key="1">
    <source>
        <dbReference type="ARBA" id="ARBA00004141"/>
    </source>
</evidence>
<keyword evidence="5" id="KW-1003">Cell membrane</keyword>
<comment type="similarity">
    <text evidence="5">Belongs to the 4-toluene sulfonate uptake permease (TSUP) (TC 2.A.102) family.</text>
</comment>
<evidence type="ECO:0000256" key="3">
    <source>
        <dbReference type="ARBA" id="ARBA00022989"/>
    </source>
</evidence>
<dbReference type="InterPro" id="IPR002781">
    <property type="entry name" value="TM_pro_TauE-like"/>
</dbReference>
<protein>
    <recommendedName>
        <fullName evidence="5">Probable membrane transporter protein</fullName>
    </recommendedName>
</protein>
<comment type="caution">
    <text evidence="6">The sequence shown here is derived from an EMBL/GenBank/DDBJ whole genome shotgun (WGS) entry which is preliminary data.</text>
</comment>
<feature type="transmembrane region" description="Helical" evidence="5">
    <location>
        <begin position="67"/>
        <end position="87"/>
    </location>
</feature>
<evidence type="ECO:0000256" key="2">
    <source>
        <dbReference type="ARBA" id="ARBA00022692"/>
    </source>
</evidence>
<evidence type="ECO:0000256" key="4">
    <source>
        <dbReference type="ARBA" id="ARBA00023136"/>
    </source>
</evidence>
<reference evidence="6 7" key="1">
    <citation type="submission" date="2021-07" db="EMBL/GenBank/DDBJ databases">
        <title>Sphingomonas sp.</title>
        <authorList>
            <person name="Feng G."/>
            <person name="Li J."/>
            <person name="Pan M."/>
        </authorList>
    </citation>
    <scope>NUCLEOTIDE SEQUENCE [LARGE SCALE GENOMIC DNA]</scope>
    <source>
        <strain evidence="6 7">RRHST34</strain>
    </source>
</reference>
<keyword evidence="7" id="KW-1185">Reference proteome</keyword>
<dbReference type="Proteomes" id="UP000759103">
    <property type="component" value="Unassembled WGS sequence"/>
</dbReference>
<feature type="transmembrane region" description="Helical" evidence="5">
    <location>
        <begin position="183"/>
        <end position="216"/>
    </location>
</feature>
<feature type="transmembrane region" description="Helical" evidence="5">
    <location>
        <begin position="108"/>
        <end position="128"/>
    </location>
</feature>
<keyword evidence="2 5" id="KW-0812">Transmembrane</keyword>
<keyword evidence="4 5" id="KW-0472">Membrane</keyword>
<organism evidence="6 7">
    <name type="scientific">Sphingomonas citri</name>
    <dbReference type="NCBI Taxonomy" id="2862499"/>
    <lineage>
        <taxon>Bacteria</taxon>
        <taxon>Pseudomonadati</taxon>
        <taxon>Pseudomonadota</taxon>
        <taxon>Alphaproteobacteria</taxon>
        <taxon>Sphingomonadales</taxon>
        <taxon>Sphingomonadaceae</taxon>
        <taxon>Sphingomonas</taxon>
    </lineage>
</organism>
<evidence type="ECO:0000313" key="7">
    <source>
        <dbReference type="Proteomes" id="UP000759103"/>
    </source>
</evidence>
<comment type="subcellular location">
    <subcellularLocation>
        <location evidence="5">Cell membrane</location>
        <topology evidence="5">Multi-pass membrane protein</topology>
    </subcellularLocation>
    <subcellularLocation>
        <location evidence="1">Membrane</location>
        <topology evidence="1">Multi-pass membrane protein</topology>
    </subcellularLocation>
</comment>
<evidence type="ECO:0000313" key="6">
    <source>
        <dbReference type="EMBL" id="MBW6532427.1"/>
    </source>
</evidence>
<evidence type="ECO:0000256" key="5">
    <source>
        <dbReference type="RuleBase" id="RU363041"/>
    </source>
</evidence>
<dbReference type="EMBL" id="JAHXZN010000007">
    <property type="protein sequence ID" value="MBW6532427.1"/>
    <property type="molecule type" value="Genomic_DNA"/>
</dbReference>
<dbReference type="InterPro" id="IPR051598">
    <property type="entry name" value="TSUP/Inactive_protease-like"/>
</dbReference>
<dbReference type="PANTHER" id="PTHR43701">
    <property type="entry name" value="MEMBRANE TRANSPORTER PROTEIN MJ0441-RELATED"/>
    <property type="match status" value="1"/>
</dbReference>
<sequence length="296" mass="31026">MRPPRRRPQAFLRLPRGPPASHIGRDDAGTCDGGTRDVDWLSTLAGFLVGAIVGLTGVGGGSLMSPVLILLFGVAPATAVGTDLWFAAITKLVGGAVHHRRDNADWTVVRRLCLGSLPAVAITLWWLWSHHERAESGGLIVRVLGATLVISALLTPFRAALARRFARREGARTEALLRYQPALTIAAGALLGTLITLTSVGAGALGATLLLLLYPFRLTAKRLVGTDILHAVPVALLGGIGHALIGNIDLHLLGALLLGSIPGVVVGAQLTDRLPERIVTPLLAVVLLIVGVRLLA</sequence>
<gene>
    <name evidence="6" type="ORF">KZ820_16925</name>
</gene>
<feature type="transmembrane region" description="Helical" evidence="5">
    <location>
        <begin position="252"/>
        <end position="271"/>
    </location>
</feature>
<proteinExistence type="inferred from homology"/>
<dbReference type="PANTHER" id="PTHR43701:SF2">
    <property type="entry name" value="MEMBRANE TRANSPORTER PROTEIN YJNA-RELATED"/>
    <property type="match status" value="1"/>
</dbReference>